<accession>X0ZUZ7</accession>
<evidence type="ECO:0008006" key="3">
    <source>
        <dbReference type="Google" id="ProtNLM"/>
    </source>
</evidence>
<dbReference type="AlphaFoldDB" id="X0ZUZ7"/>
<feature type="transmembrane region" description="Helical" evidence="1">
    <location>
        <begin position="34"/>
        <end position="54"/>
    </location>
</feature>
<dbReference type="Pfam" id="PF10066">
    <property type="entry name" value="DUF2304"/>
    <property type="match status" value="1"/>
</dbReference>
<protein>
    <recommendedName>
        <fullName evidence="3">DUF2304 domain-containing protein</fullName>
    </recommendedName>
</protein>
<keyword evidence="1" id="KW-0812">Transmembrane</keyword>
<keyword evidence="1" id="KW-1133">Transmembrane helix</keyword>
<evidence type="ECO:0000313" key="2">
    <source>
        <dbReference type="EMBL" id="GAG73610.1"/>
    </source>
</evidence>
<keyword evidence="1" id="KW-0472">Membrane</keyword>
<dbReference type="EMBL" id="BART01000576">
    <property type="protein sequence ID" value="GAG73610.1"/>
    <property type="molecule type" value="Genomic_DNA"/>
</dbReference>
<feature type="transmembrane region" description="Helical" evidence="1">
    <location>
        <begin position="66"/>
        <end position="87"/>
    </location>
</feature>
<sequence>MIKPIQVIAIVFGIFALLKVILKMKNRKLSLNEFIFWCSIWVVLIVLSIFPQISGNIADFFGFTRGIDFFIVSSILLIFYLIFRIYIKLEELDDKITKLARSIAIKEIANNINKT</sequence>
<gene>
    <name evidence="2" type="ORF">S01H4_02589</name>
</gene>
<dbReference type="InterPro" id="IPR019277">
    <property type="entry name" value="DUF2304"/>
</dbReference>
<reference evidence="2" key="1">
    <citation type="journal article" date="2014" name="Front. Microbiol.">
        <title>High frequency of phylogenetically diverse reductive dehalogenase-homologous genes in deep subseafloor sedimentary metagenomes.</title>
        <authorList>
            <person name="Kawai M."/>
            <person name="Futagami T."/>
            <person name="Toyoda A."/>
            <person name="Takaki Y."/>
            <person name="Nishi S."/>
            <person name="Hori S."/>
            <person name="Arai W."/>
            <person name="Tsubouchi T."/>
            <person name="Morono Y."/>
            <person name="Uchiyama I."/>
            <person name="Ito T."/>
            <person name="Fujiyama A."/>
            <person name="Inagaki F."/>
            <person name="Takami H."/>
        </authorList>
    </citation>
    <scope>NUCLEOTIDE SEQUENCE</scope>
    <source>
        <strain evidence="2">Expedition CK06-06</strain>
    </source>
</reference>
<feature type="transmembrane region" description="Helical" evidence="1">
    <location>
        <begin position="6"/>
        <end position="22"/>
    </location>
</feature>
<comment type="caution">
    <text evidence="2">The sequence shown here is derived from an EMBL/GenBank/DDBJ whole genome shotgun (WGS) entry which is preliminary data.</text>
</comment>
<evidence type="ECO:0000256" key="1">
    <source>
        <dbReference type="SAM" id="Phobius"/>
    </source>
</evidence>
<organism evidence="2">
    <name type="scientific">marine sediment metagenome</name>
    <dbReference type="NCBI Taxonomy" id="412755"/>
    <lineage>
        <taxon>unclassified sequences</taxon>
        <taxon>metagenomes</taxon>
        <taxon>ecological metagenomes</taxon>
    </lineage>
</organism>
<proteinExistence type="predicted"/>
<name>X0ZUZ7_9ZZZZ</name>